<keyword evidence="4" id="KW-1185">Reference proteome</keyword>
<dbReference type="PRINTS" id="PR00368">
    <property type="entry name" value="FADPNR"/>
</dbReference>
<dbReference type="PANTHER" id="PTHR43735:SF2">
    <property type="entry name" value="FE-REGULATED PROTEIN 8"/>
    <property type="match status" value="1"/>
</dbReference>
<dbReference type="PRINTS" id="PR00411">
    <property type="entry name" value="PNDRDTASEI"/>
</dbReference>
<dbReference type="InterPro" id="IPR036188">
    <property type="entry name" value="FAD/NAD-bd_sf"/>
</dbReference>
<feature type="domain" description="FAD/NAD(P)-binding" evidence="2">
    <location>
        <begin position="12"/>
        <end position="280"/>
    </location>
</feature>
<evidence type="ECO:0000259" key="2">
    <source>
        <dbReference type="Pfam" id="PF07992"/>
    </source>
</evidence>
<dbReference type="PANTHER" id="PTHR43735">
    <property type="entry name" value="APOPTOSIS-INDUCING FACTOR 1"/>
    <property type="match status" value="1"/>
</dbReference>
<gene>
    <name evidence="3" type="ORF">DFH07DRAFT_771684</name>
</gene>
<comment type="caution">
    <text evidence="3">The sequence shown here is derived from an EMBL/GenBank/DDBJ whole genome shotgun (WGS) entry which is preliminary data.</text>
</comment>
<reference evidence="3" key="1">
    <citation type="submission" date="2023-03" db="EMBL/GenBank/DDBJ databases">
        <title>Massive genome expansion in bonnet fungi (Mycena s.s.) driven by repeated elements and novel gene families across ecological guilds.</title>
        <authorList>
            <consortium name="Lawrence Berkeley National Laboratory"/>
            <person name="Harder C.B."/>
            <person name="Miyauchi S."/>
            <person name="Viragh M."/>
            <person name="Kuo A."/>
            <person name="Thoen E."/>
            <person name="Andreopoulos B."/>
            <person name="Lu D."/>
            <person name="Skrede I."/>
            <person name="Drula E."/>
            <person name="Henrissat B."/>
            <person name="Morin E."/>
            <person name="Kohler A."/>
            <person name="Barry K."/>
            <person name="LaButti K."/>
            <person name="Morin E."/>
            <person name="Salamov A."/>
            <person name="Lipzen A."/>
            <person name="Mereny Z."/>
            <person name="Hegedus B."/>
            <person name="Baldrian P."/>
            <person name="Stursova M."/>
            <person name="Weitz H."/>
            <person name="Taylor A."/>
            <person name="Grigoriev I.V."/>
            <person name="Nagy L.G."/>
            <person name="Martin F."/>
            <person name="Kauserud H."/>
        </authorList>
    </citation>
    <scope>NUCLEOTIDE SEQUENCE</scope>
    <source>
        <strain evidence="3">CBHHK188m</strain>
    </source>
</reference>
<dbReference type="AlphaFoldDB" id="A0AAD7JEN0"/>
<dbReference type="GO" id="GO:0050660">
    <property type="term" value="F:flavin adenine dinucleotide binding"/>
    <property type="evidence" value="ECO:0007669"/>
    <property type="project" value="TreeGrafter"/>
</dbReference>
<sequence length="471" mass="50314">MGPAHGLAPTKTVVVLGGAYGGARAAQLIAAGLPDGWRIFLIDRNSHANHVYILPRLAVLAGHEHKAFIPYDNIFNAPENAKTDAKYTFIQAQIQSLSTHSVKLSRAFPEHGIETDTLHFDYAVYALGSHLPSPLNLWNSTPDEKSPLHAYGGTKAESIAWIKRKQHTIEDAGSILIVGGGALGIQFATDIAAVYPGKAVTLLHSRHRLLPRFDNAMHTEILQALESADVEVILGERLDLATAKPGARVVHTQSGREIRADLILLCTGQRPNTEFLRELDARTVDPGTALAHVLRTMQLAPAPGPAETQGTPASDPPSDNADALAADFAQIALQAEGADDTDVSTASDSDESAATDLEEATSYPHIFVVGDAADAFGAIPAGHNAYYQAEVAARNVLRLIRRSAEEHDANAPLERYAPGAPAIKVSLGLKKNVYEVAGVVGVAVETRDDLNAAAMWSYFGSPVTDEADMYR</sequence>
<dbReference type="GO" id="GO:0005737">
    <property type="term" value="C:cytoplasm"/>
    <property type="evidence" value="ECO:0007669"/>
    <property type="project" value="TreeGrafter"/>
</dbReference>
<dbReference type="SUPFAM" id="SSF51905">
    <property type="entry name" value="FAD/NAD(P)-binding domain"/>
    <property type="match status" value="1"/>
</dbReference>
<dbReference type="Gene3D" id="3.50.50.100">
    <property type="match status" value="1"/>
</dbReference>
<feature type="region of interest" description="Disordered" evidence="1">
    <location>
        <begin position="301"/>
        <end position="321"/>
    </location>
</feature>
<dbReference type="Gene3D" id="3.50.50.60">
    <property type="entry name" value="FAD/NAD(P)-binding domain"/>
    <property type="match status" value="2"/>
</dbReference>
<name>A0AAD7JEN0_9AGAR</name>
<dbReference type="EMBL" id="JARJLG010000047">
    <property type="protein sequence ID" value="KAJ7760896.1"/>
    <property type="molecule type" value="Genomic_DNA"/>
</dbReference>
<dbReference type="GO" id="GO:0004174">
    <property type="term" value="F:electron-transferring-flavoprotein dehydrogenase activity"/>
    <property type="evidence" value="ECO:0007669"/>
    <property type="project" value="TreeGrafter"/>
</dbReference>
<dbReference type="Proteomes" id="UP001215280">
    <property type="component" value="Unassembled WGS sequence"/>
</dbReference>
<evidence type="ECO:0000313" key="4">
    <source>
        <dbReference type="Proteomes" id="UP001215280"/>
    </source>
</evidence>
<feature type="region of interest" description="Disordered" evidence="1">
    <location>
        <begin position="337"/>
        <end position="357"/>
    </location>
</feature>
<evidence type="ECO:0000313" key="3">
    <source>
        <dbReference type="EMBL" id="KAJ7760896.1"/>
    </source>
</evidence>
<evidence type="ECO:0000256" key="1">
    <source>
        <dbReference type="SAM" id="MobiDB-lite"/>
    </source>
</evidence>
<dbReference type="InterPro" id="IPR023753">
    <property type="entry name" value="FAD/NAD-binding_dom"/>
</dbReference>
<proteinExistence type="predicted"/>
<protein>
    <recommendedName>
        <fullName evidence="2">FAD/NAD(P)-binding domain-containing protein</fullName>
    </recommendedName>
</protein>
<organism evidence="3 4">
    <name type="scientific">Mycena maculata</name>
    <dbReference type="NCBI Taxonomy" id="230809"/>
    <lineage>
        <taxon>Eukaryota</taxon>
        <taxon>Fungi</taxon>
        <taxon>Dikarya</taxon>
        <taxon>Basidiomycota</taxon>
        <taxon>Agaricomycotina</taxon>
        <taxon>Agaricomycetes</taxon>
        <taxon>Agaricomycetidae</taxon>
        <taxon>Agaricales</taxon>
        <taxon>Marasmiineae</taxon>
        <taxon>Mycenaceae</taxon>
        <taxon>Mycena</taxon>
    </lineage>
</organism>
<dbReference type="Pfam" id="PF07992">
    <property type="entry name" value="Pyr_redox_2"/>
    <property type="match status" value="1"/>
</dbReference>
<accession>A0AAD7JEN0</accession>